<dbReference type="Gene3D" id="1.25.40.20">
    <property type="entry name" value="Ankyrin repeat-containing domain"/>
    <property type="match status" value="2"/>
</dbReference>
<feature type="domain" description="SAM" evidence="8">
    <location>
        <begin position="812"/>
        <end position="875"/>
    </location>
</feature>
<dbReference type="InterPro" id="IPR011993">
    <property type="entry name" value="PH-like_dom_sf"/>
</dbReference>
<evidence type="ECO:0000313" key="9">
    <source>
        <dbReference type="Proteomes" id="UP000504639"/>
    </source>
</evidence>
<keyword evidence="3" id="KW-0677">Repeat</keyword>
<feature type="region of interest" description="Disordered" evidence="6">
    <location>
        <begin position="475"/>
        <end position="514"/>
    </location>
</feature>
<dbReference type="GeneID" id="116494301"/>
<dbReference type="Pfam" id="PF00536">
    <property type="entry name" value="SAM_1"/>
    <property type="match status" value="2"/>
</dbReference>
<sequence length="1255" mass="138860">MGKDQELLEAARTGNVALVEKLLSGRKGGILGSGSGAIPLSSLLSIWRGPNINCTDSSGYTALHHAALNGHKDIVLKLLQYEASTNVADNKGYFPIHLAAWRGDVDIVKILIHHGPSHSRVNEQNNENETALHCAAQYGHSEVVAVLLEELTDPTIRNNKLETPLDLAALYGRLRVVKMIIKAYPNLMNCNTRKHTPLHLAARNGHKAVVQVLLEAGMDVSCQTEKGSALHEAALFGKVEVVRILLETGIDTNIKDSLGRTVLDILKEHPSQQSLQIAALLQEYMETGNASVSEERPLECAEHQSCILSPEVPPSPKAKSEAVTGELSKLLDEIKLCQEKEYSFEDLSHTISDHYLDNFSKISEEELMTSGSQTKLNVRPASTCLSTREEEEDDVGENTCGPSGIWEALTPCNGCRNLGFPMLAQESYSKKRGYALETIPSAPLDAVPSENDNSLCDSVDIAVTKKPCSLEIARVPSSRPDNAPQVAITAPGSGNHRNSSTGPTPDCSPPSPDTALKNIVKVIRPQPKQRTSIVSSLEFHRMNHSHDYFEINSSIACTSFISTPAISPPNYSFGSLEDSVEERELTESLCHGETSTESELPEGHPAEQFAGLLHGSSPACDPPDNPLQLYSKINQCSSPLEKNILSKSTVQQIQLRKENNPDPPVKKKKPQVVNRTIFHTKTKPVENHTLVGTSTRISEQWVITTGGFVERACTLGRIRSLPKTLLEMHLYKNVSKSDSNLITHPPSDKKARSNWSEPTPNQQCSKGNSERTPSFTSEWEEIDKIMSSIDAGINTGLGEMNDHATRPRCPVQTVGQWLENIGLPQYENHLLANGFDNVQFMGSNVMEDQDLLEIGILNSGHRQRILQAIQLLPKMKQIGHDGYNPTSVAEWLDSIELGDYTKSFLINGYTSMDLVKKIWEIELINVLKISLIGHRKRVLASLGDRLHEDPPQKPPRSITLREPSGNHTPPQLSPSLSQSTFTTGGSLDVPHIIMQGDARRRRNENYFDDIPRSKLERQMAQTGDWGEPSITLRPPNEATASTPVQYWQHHPEKLIFQSCDYKAFYLGSMLVKELRGTESTQDACAKMRKSTEQMKKVPTIVLSVSYKGVKFIDATNKNIIAEHEIRNISCAAQDPEDLSTFAYITKDLKTNHHYCHVFTAFDVNLAYEIILTLGQAFEVAYQLALQARKGGHSSTLPESFENKPSKPIPKPRVSIRKSVQIDPSEQKTLANLPWIVEPGQEAKRGINTKYETTIF</sequence>
<evidence type="ECO:0000256" key="1">
    <source>
        <dbReference type="ARBA" id="ARBA00004496"/>
    </source>
</evidence>
<dbReference type="CDD" id="cd09500">
    <property type="entry name" value="SAM_AIDA1AB-like_repeat2"/>
    <property type="match status" value="1"/>
</dbReference>
<dbReference type="CDD" id="cd09499">
    <property type="entry name" value="SAM_AIDA1AB-like_repeat1"/>
    <property type="match status" value="1"/>
</dbReference>
<dbReference type="InterPro" id="IPR041880">
    <property type="entry name" value="SAM_ANKS1_repeat1"/>
</dbReference>
<keyword evidence="9" id="KW-1185">Reference proteome</keyword>
<proteinExistence type="predicted"/>
<evidence type="ECO:0000256" key="5">
    <source>
        <dbReference type="PROSITE-ProRule" id="PRU00023"/>
    </source>
</evidence>
<dbReference type="CTD" id="56899"/>
<dbReference type="FunFam" id="1.25.40.20:FF:000490">
    <property type="entry name" value="ANKS1B isoform 4"/>
    <property type="match status" value="1"/>
</dbReference>
<evidence type="ECO:0000259" key="8">
    <source>
        <dbReference type="PROSITE" id="PS50105"/>
    </source>
</evidence>
<dbReference type="FunFam" id="1.10.150.50:FF:000016">
    <property type="entry name" value="Ankyrin repeat and sterile alpha motif domain-containing protein 1B"/>
    <property type="match status" value="1"/>
</dbReference>
<dbReference type="PROSITE" id="PS01179">
    <property type="entry name" value="PID"/>
    <property type="match status" value="1"/>
</dbReference>
<dbReference type="SMART" id="SM00454">
    <property type="entry name" value="SAM"/>
    <property type="match status" value="2"/>
</dbReference>
<dbReference type="Gene3D" id="2.30.29.30">
    <property type="entry name" value="Pleckstrin-homology domain (PH domain)/Phosphotyrosine-binding domain (PTB)"/>
    <property type="match status" value="1"/>
</dbReference>
<name>A0A6J3DKJ6_AYTFU</name>
<dbReference type="InParanoid" id="A0A6J3DKJ6"/>
<feature type="region of interest" description="Disordered" evidence="6">
    <location>
        <begin position="943"/>
        <end position="988"/>
    </location>
</feature>
<keyword evidence="4 5" id="KW-0040">ANK repeat</keyword>
<gene>
    <name evidence="10" type="primary">ANKS1B</name>
</gene>
<comment type="subcellular location">
    <subcellularLocation>
        <location evidence="1">Cytoplasm</location>
    </subcellularLocation>
</comment>
<dbReference type="CDD" id="cd01274">
    <property type="entry name" value="PTB_Anks"/>
    <property type="match status" value="1"/>
</dbReference>
<dbReference type="KEGG" id="aful:116494301"/>
<dbReference type="SUPFAM" id="SSF50729">
    <property type="entry name" value="PH domain-like"/>
    <property type="match status" value="1"/>
</dbReference>
<dbReference type="FunFam" id="2.30.29.30:FF:000045">
    <property type="entry name" value="Ankyrin repeat and sterile alpha motif domain-containing protein 1B"/>
    <property type="match status" value="1"/>
</dbReference>
<feature type="repeat" description="ANK" evidence="5">
    <location>
        <begin position="193"/>
        <end position="225"/>
    </location>
</feature>
<feature type="repeat" description="ANK" evidence="5">
    <location>
        <begin position="58"/>
        <end position="90"/>
    </location>
</feature>
<feature type="compositionally biased region" description="Low complexity" evidence="6">
    <location>
        <begin position="968"/>
        <end position="983"/>
    </location>
</feature>
<evidence type="ECO:0000256" key="4">
    <source>
        <dbReference type="ARBA" id="ARBA00023043"/>
    </source>
</evidence>
<dbReference type="PROSITE" id="PS50105">
    <property type="entry name" value="SAM_DOMAIN"/>
    <property type="match status" value="2"/>
</dbReference>
<dbReference type="InterPro" id="IPR041882">
    <property type="entry name" value="SAM_ANKS1_repeat2"/>
</dbReference>
<dbReference type="InterPro" id="IPR006020">
    <property type="entry name" value="PTB/PI_dom"/>
</dbReference>
<feature type="repeat" description="ANK" evidence="5">
    <location>
        <begin position="91"/>
        <end position="123"/>
    </location>
</feature>
<reference evidence="10" key="1">
    <citation type="submission" date="2025-08" db="UniProtKB">
        <authorList>
            <consortium name="RefSeq"/>
        </authorList>
    </citation>
    <scope>IDENTIFICATION</scope>
    <source>
        <tissue evidence="10">Lung</tissue>
    </source>
</reference>
<dbReference type="PANTHER" id="PTHR24174:SF3">
    <property type="entry name" value="ANKYRIN REPEAT AND STERILE ALPHA MOTIF DOMAIN-CONTAINING PROTEIN 1B"/>
    <property type="match status" value="1"/>
</dbReference>
<dbReference type="PROSITE" id="PS50297">
    <property type="entry name" value="ANK_REP_REGION"/>
    <property type="match status" value="5"/>
</dbReference>
<feature type="domain" description="PID" evidence="7">
    <location>
        <begin position="1058"/>
        <end position="1187"/>
    </location>
</feature>
<dbReference type="InterPro" id="IPR036770">
    <property type="entry name" value="Ankyrin_rpt-contain_sf"/>
</dbReference>
<evidence type="ECO:0000256" key="3">
    <source>
        <dbReference type="ARBA" id="ARBA00022737"/>
    </source>
</evidence>
<feature type="repeat" description="ANK" evidence="5">
    <location>
        <begin position="127"/>
        <end position="159"/>
    </location>
</feature>
<feature type="compositionally biased region" description="Polar residues" evidence="6">
    <location>
        <begin position="753"/>
        <end position="774"/>
    </location>
</feature>
<dbReference type="Proteomes" id="UP000504639">
    <property type="component" value="Chromosome 1"/>
</dbReference>
<accession>A0A6J3DKJ6</accession>
<dbReference type="GO" id="GO:0048013">
    <property type="term" value="P:ephrin receptor signaling pathway"/>
    <property type="evidence" value="ECO:0007669"/>
    <property type="project" value="TreeGrafter"/>
</dbReference>
<dbReference type="PRINTS" id="PR01415">
    <property type="entry name" value="ANKYRIN"/>
</dbReference>
<organism evidence="9 10">
    <name type="scientific">Aythya fuligula</name>
    <name type="common">Tufted duck</name>
    <name type="synonym">Anas fuligula</name>
    <dbReference type="NCBI Taxonomy" id="219594"/>
    <lineage>
        <taxon>Eukaryota</taxon>
        <taxon>Metazoa</taxon>
        <taxon>Chordata</taxon>
        <taxon>Craniata</taxon>
        <taxon>Vertebrata</taxon>
        <taxon>Euteleostomi</taxon>
        <taxon>Archelosauria</taxon>
        <taxon>Archosauria</taxon>
        <taxon>Dinosauria</taxon>
        <taxon>Saurischia</taxon>
        <taxon>Theropoda</taxon>
        <taxon>Coelurosauria</taxon>
        <taxon>Aves</taxon>
        <taxon>Neognathae</taxon>
        <taxon>Galloanserae</taxon>
        <taxon>Anseriformes</taxon>
        <taxon>Anatidae</taxon>
        <taxon>Aythyinae</taxon>
        <taxon>Aythya</taxon>
    </lineage>
</organism>
<dbReference type="Pfam" id="PF00640">
    <property type="entry name" value="PID"/>
    <property type="match status" value="1"/>
</dbReference>
<feature type="repeat" description="ANK" evidence="5">
    <location>
        <begin position="225"/>
        <end position="257"/>
    </location>
</feature>
<dbReference type="FunFam" id="1.10.150.50:FF:000015">
    <property type="entry name" value="ankyrin repeat and sterile alpha motif domain-containing protein 1B"/>
    <property type="match status" value="1"/>
</dbReference>
<evidence type="ECO:0000256" key="2">
    <source>
        <dbReference type="ARBA" id="ARBA00022490"/>
    </source>
</evidence>
<dbReference type="SMART" id="SM00462">
    <property type="entry name" value="PTB"/>
    <property type="match status" value="1"/>
</dbReference>
<dbReference type="GO" id="GO:0005829">
    <property type="term" value="C:cytosol"/>
    <property type="evidence" value="ECO:0007669"/>
    <property type="project" value="TreeGrafter"/>
</dbReference>
<dbReference type="SMART" id="SM00248">
    <property type="entry name" value="ANK"/>
    <property type="match status" value="6"/>
</dbReference>
<dbReference type="InterPro" id="IPR033635">
    <property type="entry name" value="ANKS1/Caskin"/>
</dbReference>
<evidence type="ECO:0000259" key="7">
    <source>
        <dbReference type="PROSITE" id="PS01179"/>
    </source>
</evidence>
<evidence type="ECO:0000256" key="6">
    <source>
        <dbReference type="SAM" id="MobiDB-lite"/>
    </source>
</evidence>
<dbReference type="InterPro" id="IPR013761">
    <property type="entry name" value="SAM/pointed_sf"/>
</dbReference>
<protein>
    <submittedName>
        <fullName evidence="10">Ankyrin repeat and sterile alpha motif domain-containing protein 1B isoform X1</fullName>
    </submittedName>
</protein>
<feature type="region of interest" description="Disordered" evidence="6">
    <location>
        <begin position="1192"/>
        <end position="1212"/>
    </location>
</feature>
<dbReference type="InterPro" id="IPR002110">
    <property type="entry name" value="Ankyrin_rpt"/>
</dbReference>
<dbReference type="InterPro" id="IPR001660">
    <property type="entry name" value="SAM"/>
</dbReference>
<dbReference type="GO" id="GO:0046875">
    <property type="term" value="F:ephrin receptor binding"/>
    <property type="evidence" value="ECO:0007669"/>
    <property type="project" value="TreeGrafter"/>
</dbReference>
<feature type="region of interest" description="Disordered" evidence="6">
    <location>
        <begin position="737"/>
        <end position="774"/>
    </location>
</feature>
<dbReference type="PANTHER" id="PTHR24174">
    <property type="entry name" value="ANKYRIN REPEAT AND STERILE ALPHA MOTIF DOMAIN-CONTAINING PROTEIN 1"/>
    <property type="match status" value="1"/>
</dbReference>
<dbReference type="AlphaFoldDB" id="A0A6J3DKJ6"/>
<feature type="domain" description="SAM" evidence="8">
    <location>
        <begin position="883"/>
        <end position="942"/>
    </location>
</feature>
<dbReference type="Gene3D" id="1.10.150.50">
    <property type="entry name" value="Transcription Factor, Ets-1"/>
    <property type="match status" value="2"/>
</dbReference>
<dbReference type="RefSeq" id="XP_032052001.1">
    <property type="nucleotide sequence ID" value="XM_032196110.1"/>
</dbReference>
<dbReference type="SUPFAM" id="SSF48403">
    <property type="entry name" value="Ankyrin repeat"/>
    <property type="match status" value="1"/>
</dbReference>
<keyword evidence="2" id="KW-0963">Cytoplasm</keyword>
<evidence type="ECO:0000313" key="10">
    <source>
        <dbReference type="RefSeq" id="XP_032052001.1"/>
    </source>
</evidence>
<dbReference type="SUPFAM" id="SSF47769">
    <property type="entry name" value="SAM/Pointed domain"/>
    <property type="match status" value="2"/>
</dbReference>
<dbReference type="PROSITE" id="PS50088">
    <property type="entry name" value="ANK_REPEAT"/>
    <property type="match status" value="5"/>
</dbReference>
<dbReference type="Pfam" id="PF12796">
    <property type="entry name" value="Ank_2"/>
    <property type="match status" value="3"/>
</dbReference>